<accession>A0A4W2F5V2</accession>
<dbReference type="InterPro" id="IPR035976">
    <property type="entry name" value="Sushi/SCR/CCP_sf"/>
</dbReference>
<evidence type="ECO:0000313" key="7">
    <source>
        <dbReference type="Proteomes" id="UP000429181"/>
    </source>
</evidence>
<dbReference type="SUPFAM" id="SSF57535">
    <property type="entry name" value="Complement control module/SCR domain"/>
    <property type="match status" value="11"/>
</dbReference>
<dbReference type="InterPro" id="IPR000436">
    <property type="entry name" value="Sushi_SCR_CCP_dom"/>
</dbReference>
<dbReference type="PANTHER" id="PTHR45785">
    <property type="entry name" value="COMPLEMENT FACTOR H-RELATED"/>
    <property type="match status" value="1"/>
</dbReference>
<keyword evidence="2" id="KW-0732">Signal</keyword>
<dbReference type="SMART" id="SM00032">
    <property type="entry name" value="CCP"/>
    <property type="match status" value="11"/>
</dbReference>
<feature type="domain" description="Sushi" evidence="5">
    <location>
        <begin position="129"/>
        <end position="187"/>
    </location>
</feature>
<dbReference type="PANTHER" id="PTHR45785:SF7">
    <property type="entry name" value="COMPLEMENT FACTOR H"/>
    <property type="match status" value="1"/>
</dbReference>
<feature type="domain" description="Sushi" evidence="5">
    <location>
        <begin position="191"/>
        <end position="249"/>
    </location>
</feature>
<keyword evidence="3 4" id="KW-1015">Disulfide bond</keyword>
<feature type="domain" description="Sushi" evidence="5">
    <location>
        <begin position="678"/>
        <end position="736"/>
    </location>
</feature>
<evidence type="ECO:0000313" key="6">
    <source>
        <dbReference type="Ensembl" id="ENSBIXP00005000597.1"/>
    </source>
</evidence>
<dbReference type="FunFam" id="2.10.70.10:FF:000026">
    <property type="entry name" value="Complement inhibitory factor H"/>
    <property type="match status" value="4"/>
</dbReference>
<feature type="domain" description="Sushi" evidence="5">
    <location>
        <begin position="432"/>
        <end position="500"/>
    </location>
</feature>
<dbReference type="InterPro" id="IPR051503">
    <property type="entry name" value="ComplSys_Reg/VirEntry_Med"/>
</dbReference>
<sequence>YRGHFPARYFVPPSQYSSDYLTCTAEGWSPEELCLRECIFNNLENVYTPSSERKAVQGETVRVRCYHGYSLQNNQNTMTCTESGWSPPPRCIRHEDITFSKGLVVAENKRFRMYCSCNELNYLSFLIERECSIPEMDTYLNAYPRKETYKVGDVLKFSCSQGRIMVGADSVQCYHFGWSPKLPTCEARKVKSCAPPAQLLNGKGKEIHKEEYAHNEVVEYACNPKFLMKGSHKIQCVDGEWTALPVCIEEERTCGNIPDIDHSDIKPSVPPYHHGDSVEFSCREAFTMLGPRFITCISGAWTQPPQCIATDELRKCKGSTLFPPEGRPAHKIEYDHNTNKSYQCRGKSEHKHSICINGEWDPKVDCKEEAQIQPCPPPPQIPNARDMTTTVKYQDGEKISILCKENYLIQDAEEIVCKDGRWQSIPRCIEKIGCSQPPQIDHGTINSSSSAEERREIHEQRLYAHGTKLSYTCEEGFKISGNNVIICQMGKWSSPPQCVGLPCGLPPYIQNGVVSHKKDRYQYGEEVTYNCDEGFGTDGPASIRCLGGEWSHPQDCISTNCVNLPTFENAVLIYQEKDFYRSGEQVAFKCLSYYQLDGSNTIQCIKSKWLGRPACRDVSCVNPPQVENAIIHNQKSRYQSGERARYESIGNYDLFGEIEVICLNGIWTEPPQCKDSQGKCGPPPPIDNGDITSLLQSVYPPGSIVEYRCQAYYELQGNRNVVCQNGEWSEPPKCLGKCFKLLLDPGIILDKKFYSKTEDIIEFMCQYGYRQLTAKHTFRTTCQEEKVVYPRCG</sequence>
<feature type="domain" description="Sushi" evidence="5">
    <location>
        <begin position="252"/>
        <end position="309"/>
    </location>
</feature>
<evidence type="ECO:0000259" key="5">
    <source>
        <dbReference type="PROSITE" id="PS50923"/>
    </source>
</evidence>
<comment type="caution">
    <text evidence="4">Lacks conserved residue(s) required for the propagation of feature annotation.</text>
</comment>
<organism evidence="6 7">
    <name type="scientific">Bos indicus x Bos taurus</name>
    <name type="common">Hybrid cattle</name>
    <dbReference type="NCBI Taxonomy" id="30522"/>
    <lineage>
        <taxon>Eukaryota</taxon>
        <taxon>Metazoa</taxon>
        <taxon>Chordata</taxon>
        <taxon>Craniata</taxon>
        <taxon>Vertebrata</taxon>
        <taxon>Euteleostomi</taxon>
        <taxon>Mammalia</taxon>
        <taxon>Eutheria</taxon>
        <taxon>Laurasiatheria</taxon>
        <taxon>Artiodactyla</taxon>
        <taxon>Ruminantia</taxon>
        <taxon>Pecora</taxon>
        <taxon>Bovidae</taxon>
        <taxon>Bovinae</taxon>
        <taxon>Bos</taxon>
    </lineage>
</organism>
<reference evidence="6 7" key="1">
    <citation type="submission" date="2018-11" db="EMBL/GenBank/DDBJ databases">
        <title>Haplotype-resolved cattle genomes.</title>
        <authorList>
            <person name="Low W.Y."/>
            <person name="Tearle R."/>
            <person name="Bickhart D.M."/>
            <person name="Rosen B.D."/>
            <person name="Koren S."/>
            <person name="Rhie A."/>
            <person name="Hiendleder S."/>
            <person name="Phillippy A.M."/>
            <person name="Smith T.P.L."/>
            <person name="Williams J.L."/>
        </authorList>
    </citation>
    <scope>NUCLEOTIDE SEQUENCE [LARGE SCALE GENOMIC DNA]</scope>
</reference>
<feature type="disulfide bond" evidence="4">
    <location>
        <begin position="680"/>
        <end position="723"/>
    </location>
</feature>
<feature type="disulfide bond" evidence="4">
    <location>
        <begin position="193"/>
        <end position="236"/>
    </location>
</feature>
<dbReference type="CDD" id="cd00033">
    <property type="entry name" value="CCP"/>
    <property type="match status" value="8"/>
</dbReference>
<dbReference type="AlphaFoldDB" id="A0A4W2F5V2"/>
<dbReference type="Ensembl" id="ENSBIXT00005015843.1">
    <property type="protein sequence ID" value="ENSBIXP00005000597.1"/>
    <property type="gene ID" value="ENSBIXG00005029967.1"/>
</dbReference>
<feature type="domain" description="Sushi" evidence="5">
    <location>
        <begin position="501"/>
        <end position="558"/>
    </location>
</feature>
<feature type="domain" description="Sushi" evidence="5">
    <location>
        <begin position="559"/>
        <end position="617"/>
    </location>
</feature>
<dbReference type="Pfam" id="PF00084">
    <property type="entry name" value="Sushi"/>
    <property type="match status" value="10"/>
</dbReference>
<dbReference type="GO" id="GO:0006956">
    <property type="term" value="P:complement activation"/>
    <property type="evidence" value="ECO:0007669"/>
    <property type="project" value="TreeGrafter"/>
</dbReference>
<dbReference type="PROSITE" id="PS50923">
    <property type="entry name" value="SUSHI"/>
    <property type="match status" value="10"/>
</dbReference>
<evidence type="ECO:0000256" key="4">
    <source>
        <dbReference type="PROSITE-ProRule" id="PRU00302"/>
    </source>
</evidence>
<feature type="domain" description="Sushi" evidence="5">
    <location>
        <begin position="618"/>
        <end position="675"/>
    </location>
</feature>
<protein>
    <recommendedName>
        <fullName evidence="5">Sushi domain-containing protein</fullName>
    </recommendedName>
</protein>
<dbReference type="GO" id="GO:0005615">
    <property type="term" value="C:extracellular space"/>
    <property type="evidence" value="ECO:0007669"/>
    <property type="project" value="TreeGrafter"/>
</dbReference>
<keyword evidence="1 4" id="KW-0768">Sushi</keyword>
<feature type="disulfide bond" evidence="4">
    <location>
        <begin position="561"/>
        <end position="604"/>
    </location>
</feature>
<dbReference type="Proteomes" id="UP000429181">
    <property type="component" value="Chromosome 16"/>
</dbReference>
<evidence type="ECO:0000256" key="3">
    <source>
        <dbReference type="ARBA" id="ARBA00023157"/>
    </source>
</evidence>
<evidence type="ECO:0000256" key="2">
    <source>
        <dbReference type="ARBA" id="ARBA00022729"/>
    </source>
</evidence>
<dbReference type="Gene3D" id="2.10.70.10">
    <property type="entry name" value="Complement Module, domain 1"/>
    <property type="match status" value="12"/>
</dbReference>
<dbReference type="GeneTree" id="ENSGT00940000154386"/>
<feature type="domain" description="Sushi" evidence="5">
    <location>
        <begin position="36"/>
        <end position="93"/>
    </location>
</feature>
<name>A0A4W2F5V2_BOBOX</name>
<feature type="domain" description="Sushi" evidence="5">
    <location>
        <begin position="373"/>
        <end position="430"/>
    </location>
</feature>
<proteinExistence type="predicted"/>
<dbReference type="GO" id="GO:0001851">
    <property type="term" value="F:complement component C3b binding"/>
    <property type="evidence" value="ECO:0007669"/>
    <property type="project" value="TreeGrafter"/>
</dbReference>
<reference evidence="6" key="2">
    <citation type="submission" date="2025-08" db="UniProtKB">
        <authorList>
            <consortium name="Ensembl"/>
        </authorList>
    </citation>
    <scope>IDENTIFICATION</scope>
</reference>
<evidence type="ECO:0000256" key="1">
    <source>
        <dbReference type="ARBA" id="ARBA00022659"/>
    </source>
</evidence>